<proteinExistence type="predicted"/>
<evidence type="ECO:0000313" key="1">
    <source>
        <dbReference type="EMBL" id="MFD2761377.1"/>
    </source>
</evidence>
<gene>
    <name evidence="1" type="ORF">ACFSUO_10400</name>
</gene>
<dbReference type="EMBL" id="JBHUNA010000021">
    <property type="protein sequence ID" value="MFD2761377.1"/>
    <property type="molecule type" value="Genomic_DNA"/>
</dbReference>
<dbReference type="Pfam" id="PF10704">
    <property type="entry name" value="DUF2508"/>
    <property type="match status" value="1"/>
</dbReference>
<reference evidence="2" key="1">
    <citation type="journal article" date="2019" name="Int. J. Syst. Evol. Microbiol.">
        <title>The Global Catalogue of Microorganisms (GCM) 10K type strain sequencing project: providing services to taxonomists for standard genome sequencing and annotation.</title>
        <authorList>
            <consortium name="The Broad Institute Genomics Platform"/>
            <consortium name="The Broad Institute Genome Sequencing Center for Infectious Disease"/>
            <person name="Wu L."/>
            <person name="Ma J."/>
        </authorList>
    </citation>
    <scope>NUCLEOTIDE SEQUENCE [LARGE SCALE GENOMIC DNA]</scope>
    <source>
        <strain evidence="2">TISTR 1535</strain>
    </source>
</reference>
<dbReference type="RefSeq" id="WP_382393807.1">
    <property type="nucleotide sequence ID" value="NZ_JBHUNA010000021.1"/>
</dbReference>
<dbReference type="Proteomes" id="UP001597502">
    <property type="component" value="Unassembled WGS sequence"/>
</dbReference>
<sequence length="72" mass="8735">MRRKKKKRGADEQLLDAIVALENEWKQIQAIVEKSIEPTEDIFYRQNIARENYLFLLREAKRRKISAIRYNK</sequence>
<accession>A0ABW5V9Q1</accession>
<comment type="caution">
    <text evidence="1">The sequence shown here is derived from an EMBL/GenBank/DDBJ whole genome shotgun (WGS) entry which is preliminary data.</text>
</comment>
<keyword evidence="2" id="KW-1185">Reference proteome</keyword>
<organism evidence="1 2">
    <name type="scientific">Lentibacillus juripiscarius</name>
    <dbReference type="NCBI Taxonomy" id="257446"/>
    <lineage>
        <taxon>Bacteria</taxon>
        <taxon>Bacillati</taxon>
        <taxon>Bacillota</taxon>
        <taxon>Bacilli</taxon>
        <taxon>Bacillales</taxon>
        <taxon>Bacillaceae</taxon>
        <taxon>Lentibacillus</taxon>
    </lineage>
</organism>
<evidence type="ECO:0000313" key="2">
    <source>
        <dbReference type="Proteomes" id="UP001597502"/>
    </source>
</evidence>
<dbReference type="InterPro" id="IPR019644">
    <property type="entry name" value="DUF2508"/>
</dbReference>
<protein>
    <submittedName>
        <fullName evidence="1">YaaL family protein</fullName>
    </submittedName>
</protein>
<name>A0ABW5V9Q1_9BACI</name>